<organism evidence="2 3">
    <name type="scientific">Psychroflexus planctonicus</name>
    <dbReference type="NCBI Taxonomy" id="1526575"/>
    <lineage>
        <taxon>Bacteria</taxon>
        <taxon>Pseudomonadati</taxon>
        <taxon>Bacteroidota</taxon>
        <taxon>Flavobacteriia</taxon>
        <taxon>Flavobacteriales</taxon>
        <taxon>Flavobacteriaceae</taxon>
        <taxon>Psychroflexus</taxon>
    </lineage>
</organism>
<feature type="region of interest" description="Disordered" evidence="1">
    <location>
        <begin position="218"/>
        <end position="256"/>
    </location>
</feature>
<protein>
    <submittedName>
        <fullName evidence="2">Uncharacterized protein</fullName>
    </submittedName>
</protein>
<dbReference type="PROSITE" id="PS51257">
    <property type="entry name" value="PROKAR_LIPOPROTEIN"/>
    <property type="match status" value="1"/>
</dbReference>
<evidence type="ECO:0000256" key="1">
    <source>
        <dbReference type="SAM" id="MobiDB-lite"/>
    </source>
</evidence>
<name>A0ABQ1SKQ5_9FLAO</name>
<feature type="compositionally biased region" description="Acidic residues" evidence="1">
    <location>
        <begin position="238"/>
        <end position="251"/>
    </location>
</feature>
<keyword evidence="3" id="KW-1185">Reference proteome</keyword>
<comment type="caution">
    <text evidence="2">The sequence shown here is derived from an EMBL/GenBank/DDBJ whole genome shotgun (WGS) entry which is preliminary data.</text>
</comment>
<evidence type="ECO:0000313" key="2">
    <source>
        <dbReference type="EMBL" id="GGE44154.1"/>
    </source>
</evidence>
<dbReference type="EMBL" id="BMGM01000013">
    <property type="protein sequence ID" value="GGE44154.1"/>
    <property type="molecule type" value="Genomic_DNA"/>
</dbReference>
<dbReference type="RefSeq" id="WP_188459514.1">
    <property type="nucleotide sequence ID" value="NZ_BMGM01000013.1"/>
</dbReference>
<accession>A0ABQ1SKQ5</accession>
<evidence type="ECO:0000313" key="3">
    <source>
        <dbReference type="Proteomes" id="UP000599179"/>
    </source>
</evidence>
<reference evidence="3" key="1">
    <citation type="journal article" date="2019" name="Int. J. Syst. Evol. Microbiol.">
        <title>The Global Catalogue of Microorganisms (GCM) 10K type strain sequencing project: providing services to taxonomists for standard genome sequencing and annotation.</title>
        <authorList>
            <consortium name="The Broad Institute Genomics Platform"/>
            <consortium name="The Broad Institute Genome Sequencing Center for Infectious Disease"/>
            <person name="Wu L."/>
            <person name="Ma J."/>
        </authorList>
    </citation>
    <scope>NUCLEOTIDE SEQUENCE [LARGE SCALE GENOMIC DNA]</scope>
    <source>
        <strain evidence="3">CGMCC 1.12931</strain>
    </source>
</reference>
<proteinExistence type="predicted"/>
<dbReference type="Proteomes" id="UP000599179">
    <property type="component" value="Unassembled WGS sequence"/>
</dbReference>
<sequence length="452" mass="50306">MKHNSSGIKALILILIFLSYSCEKDEFNNFEKSNFNTAPSDKVFNFLEKQNEKTAKTNDSFITSYDSEIDYEEITNSDEELAVINVNTLLPDSYSRVLLLEVNGVLENVVVTLSLNDNTDQNVFSGDMLITDLDGNFIKAFKIENDILVSEYLNYVNKSISSKSFNKSINENDGCEDCVFTVCSWCQLDEVVVTPTPPIKYVSITILYPIDGGGDGDSSNDWNYGGGGSGSANNPNNDENDDADDDQDPCDEMNSMENDNELKEKLVEMQNNTSLDRETGYLINHDGVAFDSIEGEPNADEINFSVNGSIDGFMHTHVLPNGSSIFSPDDILALFQLYNDGHINNTSTFIMMVVTAHGTSYTLMINDPVTFAQFGQSTLLNAYNDFDLQIGAQYYLLNEVYGIDSITARELSVLQAIENSGLSLFKGNENFDDWKEIKRNKANTETVEVDCN</sequence>
<gene>
    <name evidence="2" type="ORF">GCM10010832_25220</name>
</gene>